<dbReference type="OrthoDB" id="2863383at2"/>
<keyword evidence="2" id="KW-0812">Transmembrane</keyword>
<dbReference type="Proteomes" id="UP000198553">
    <property type="component" value="Unassembled WGS sequence"/>
</dbReference>
<dbReference type="AlphaFoldDB" id="A0A1H8K7L8"/>
<keyword evidence="2" id="KW-1133">Transmembrane helix</keyword>
<feature type="coiled-coil region" evidence="1">
    <location>
        <begin position="58"/>
        <end position="85"/>
    </location>
</feature>
<dbReference type="EMBL" id="FOBW01000025">
    <property type="protein sequence ID" value="SEN88825.1"/>
    <property type="molecule type" value="Genomic_DNA"/>
</dbReference>
<keyword evidence="4" id="KW-1185">Reference proteome</keyword>
<name>A0A1H8K7L8_9BACI</name>
<keyword evidence="2" id="KW-0472">Membrane</keyword>
<proteinExistence type="predicted"/>
<evidence type="ECO:0000256" key="2">
    <source>
        <dbReference type="SAM" id="Phobius"/>
    </source>
</evidence>
<accession>A0A1H8K7L8</accession>
<evidence type="ECO:0000313" key="3">
    <source>
        <dbReference type="EMBL" id="SEN88825.1"/>
    </source>
</evidence>
<dbReference type="RefSeq" id="WP_090750276.1">
    <property type="nucleotide sequence ID" value="NZ_FOBW01000025.1"/>
</dbReference>
<gene>
    <name evidence="3" type="ORF">SAMN05192533_12517</name>
</gene>
<organism evidence="3 4">
    <name type="scientific">Mesobacillus persicus</name>
    <dbReference type="NCBI Taxonomy" id="930146"/>
    <lineage>
        <taxon>Bacteria</taxon>
        <taxon>Bacillati</taxon>
        <taxon>Bacillota</taxon>
        <taxon>Bacilli</taxon>
        <taxon>Bacillales</taxon>
        <taxon>Bacillaceae</taxon>
        <taxon>Mesobacillus</taxon>
    </lineage>
</organism>
<reference evidence="4" key="1">
    <citation type="submission" date="2016-10" db="EMBL/GenBank/DDBJ databases">
        <authorList>
            <person name="Varghese N."/>
            <person name="Submissions S."/>
        </authorList>
    </citation>
    <scope>NUCLEOTIDE SEQUENCE [LARGE SCALE GENOMIC DNA]</scope>
    <source>
        <strain evidence="4">B48,IBRC-M 10115,DSM 25386,CECT 8001</strain>
    </source>
</reference>
<feature type="transmembrane region" description="Helical" evidence="2">
    <location>
        <begin position="262"/>
        <end position="279"/>
    </location>
</feature>
<sequence length="280" mass="32355">MTLPTKDKYFEAVSDLKRLNNEVFLDDLKAEIEGFLDELNSTSDYLEESFKEQSKKTINSAQALLRASDNNKEKLNKDITENLEEIKAANFSFIEAERSLLEGSYERIKQMITTLQCMQQKVEQDLHAKYTEIDLSLKTNVEQLGNSTKRFIQELTVVNQSNKDHLEQNNRYVKFVEEEVQGLQQHMVLYINQQLEFVGKLQGLLESYSKEFKTQERKLDTTLVIREQELTQNVTTILSRFKESQEENIAALEKRNRLQLKLLIGVIVLQGIGIGVGVIL</sequence>
<evidence type="ECO:0000313" key="4">
    <source>
        <dbReference type="Proteomes" id="UP000198553"/>
    </source>
</evidence>
<dbReference type="STRING" id="930146.SAMN05192533_12517"/>
<protein>
    <submittedName>
        <fullName evidence="3">Uncharacterized protein</fullName>
    </submittedName>
</protein>
<keyword evidence="1" id="KW-0175">Coiled coil</keyword>
<evidence type="ECO:0000256" key="1">
    <source>
        <dbReference type="SAM" id="Coils"/>
    </source>
</evidence>